<dbReference type="GO" id="GO:0008270">
    <property type="term" value="F:zinc ion binding"/>
    <property type="evidence" value="ECO:0007669"/>
    <property type="project" value="UniProtKB-UniRule"/>
</dbReference>
<comment type="function">
    <text evidence="1">Putative transcription activator involved in regulating light control of development.</text>
</comment>
<dbReference type="PANTHER" id="PTHR31669:SF214">
    <property type="entry name" value="PROTEIN FAR1-RELATED SEQUENCE"/>
    <property type="match status" value="1"/>
</dbReference>
<dbReference type="GO" id="GO:0005634">
    <property type="term" value="C:nucleus"/>
    <property type="evidence" value="ECO:0007669"/>
    <property type="project" value="UniProtKB-SubCell"/>
</dbReference>
<dbReference type="AlphaFoldDB" id="A0AAQ3UQY8"/>
<comment type="subcellular location">
    <subcellularLocation>
        <location evidence="1">Nucleus</location>
    </subcellularLocation>
</comment>
<sequence>MEEVMRKLIYHSLTENEFESCWNRMIEKYNASGNELLQRMFANRKMWVPVHFKDTFCAFIWSSGRSESTNSSLKDYVMRNDTIGTFLEQYEIFQDEQDTVEDKDRFDSNILKPIYTTKKPIKRHAARIYNKGIYLKFVQELLNSDAYSVEEIEKEKKFRVHKLMFYEGEEFDKDSFDVDVDVPSQKYDCICAKFNRDGM</sequence>
<gene>
    <name evidence="2" type="ORF">U9M48_040633</name>
</gene>
<protein>
    <recommendedName>
        <fullName evidence="1">Protein FAR1-RELATED SEQUENCE</fullName>
    </recommendedName>
</protein>
<evidence type="ECO:0000256" key="1">
    <source>
        <dbReference type="RuleBase" id="RU367018"/>
    </source>
</evidence>
<proteinExistence type="inferred from homology"/>
<evidence type="ECO:0000313" key="2">
    <source>
        <dbReference type="EMBL" id="WVZ94775.1"/>
    </source>
</evidence>
<dbReference type="Proteomes" id="UP001341281">
    <property type="component" value="Chromosome 09"/>
</dbReference>
<dbReference type="PANTHER" id="PTHR31669">
    <property type="entry name" value="PROTEIN FAR1-RELATED SEQUENCE 10-RELATED"/>
    <property type="match status" value="1"/>
</dbReference>
<keyword evidence="1" id="KW-0539">Nucleus</keyword>
<reference evidence="2 3" key="1">
    <citation type="submission" date="2024-02" db="EMBL/GenBank/DDBJ databases">
        <title>High-quality chromosome-scale genome assembly of Pensacola bahiagrass (Paspalum notatum Flugge var. saurae).</title>
        <authorList>
            <person name="Vega J.M."/>
            <person name="Podio M."/>
            <person name="Orjuela J."/>
            <person name="Siena L.A."/>
            <person name="Pessino S.C."/>
            <person name="Combes M.C."/>
            <person name="Mariac C."/>
            <person name="Albertini E."/>
            <person name="Pupilli F."/>
            <person name="Ortiz J.P.A."/>
            <person name="Leblanc O."/>
        </authorList>
    </citation>
    <scope>NUCLEOTIDE SEQUENCE [LARGE SCALE GENOMIC DNA]</scope>
    <source>
        <strain evidence="2">R1</strain>
        <tissue evidence="2">Leaf</tissue>
    </source>
</reference>
<keyword evidence="1" id="KW-0863">Zinc-finger</keyword>
<keyword evidence="3" id="KW-1185">Reference proteome</keyword>
<keyword evidence="1" id="KW-0862">Zinc</keyword>
<accession>A0AAQ3UQY8</accession>
<dbReference type="InterPro" id="IPR031052">
    <property type="entry name" value="FHY3/FAR1"/>
</dbReference>
<keyword evidence="1" id="KW-0479">Metal-binding</keyword>
<name>A0AAQ3UQY8_PASNO</name>
<dbReference type="GO" id="GO:0006355">
    <property type="term" value="P:regulation of DNA-templated transcription"/>
    <property type="evidence" value="ECO:0007669"/>
    <property type="project" value="UniProtKB-UniRule"/>
</dbReference>
<dbReference type="EMBL" id="CP144753">
    <property type="protein sequence ID" value="WVZ94775.1"/>
    <property type="molecule type" value="Genomic_DNA"/>
</dbReference>
<organism evidence="2 3">
    <name type="scientific">Paspalum notatum var. saurae</name>
    <dbReference type="NCBI Taxonomy" id="547442"/>
    <lineage>
        <taxon>Eukaryota</taxon>
        <taxon>Viridiplantae</taxon>
        <taxon>Streptophyta</taxon>
        <taxon>Embryophyta</taxon>
        <taxon>Tracheophyta</taxon>
        <taxon>Spermatophyta</taxon>
        <taxon>Magnoliopsida</taxon>
        <taxon>Liliopsida</taxon>
        <taxon>Poales</taxon>
        <taxon>Poaceae</taxon>
        <taxon>PACMAD clade</taxon>
        <taxon>Panicoideae</taxon>
        <taxon>Andropogonodae</taxon>
        <taxon>Paspaleae</taxon>
        <taxon>Paspalinae</taxon>
        <taxon>Paspalum</taxon>
    </lineage>
</organism>
<evidence type="ECO:0000313" key="3">
    <source>
        <dbReference type="Proteomes" id="UP001341281"/>
    </source>
</evidence>
<comment type="similarity">
    <text evidence="1">Belongs to the FHY3/FAR1 family.</text>
</comment>